<organism evidence="2 3">
    <name type="scientific">Oceanobacillus limi</name>
    <dbReference type="NCBI Taxonomy" id="930131"/>
    <lineage>
        <taxon>Bacteria</taxon>
        <taxon>Bacillati</taxon>
        <taxon>Bacillota</taxon>
        <taxon>Bacilli</taxon>
        <taxon>Bacillales</taxon>
        <taxon>Bacillaceae</taxon>
        <taxon>Oceanobacillus</taxon>
    </lineage>
</organism>
<reference evidence="2 3" key="1">
    <citation type="submission" date="2016-10" db="EMBL/GenBank/DDBJ databases">
        <authorList>
            <person name="de Groot N.N."/>
        </authorList>
    </citation>
    <scope>NUCLEOTIDE SEQUENCE [LARGE SCALE GENOMIC DNA]</scope>
    <source>
        <strain evidence="2 3">IBRC-M 10780</strain>
    </source>
</reference>
<dbReference type="OrthoDB" id="2925926at2"/>
<accession>A0A1I0FB33</accession>
<dbReference type="Proteomes" id="UP000198618">
    <property type="component" value="Unassembled WGS sequence"/>
</dbReference>
<evidence type="ECO:0000313" key="3">
    <source>
        <dbReference type="Proteomes" id="UP000198618"/>
    </source>
</evidence>
<name>A0A1I0FB33_9BACI</name>
<evidence type="ECO:0000313" key="2">
    <source>
        <dbReference type="EMBL" id="SET55331.1"/>
    </source>
</evidence>
<dbReference type="AlphaFoldDB" id="A0A1I0FB33"/>
<protein>
    <submittedName>
        <fullName evidence="2">Uncharacterized protein</fullName>
    </submittedName>
</protein>
<evidence type="ECO:0000256" key="1">
    <source>
        <dbReference type="SAM" id="MobiDB-lite"/>
    </source>
</evidence>
<proteinExistence type="predicted"/>
<dbReference type="EMBL" id="FOHE01000014">
    <property type="protein sequence ID" value="SET55331.1"/>
    <property type="molecule type" value="Genomic_DNA"/>
</dbReference>
<dbReference type="RefSeq" id="WP_090871135.1">
    <property type="nucleotide sequence ID" value="NZ_FOHE01000014.1"/>
</dbReference>
<sequence>MTYPYYPGSMPVHYGNYQQAIPYMNLASQGWSQQQPQMMGINQSTGNVCAYAPNQAVQYNKLHVMHWPSDDYKKPHPKGFTHTMHTKQYPGQYVPYRQ</sequence>
<keyword evidence="3" id="KW-1185">Reference proteome</keyword>
<dbReference type="STRING" id="930131.SAMN05216389_11497"/>
<gene>
    <name evidence="2" type="ORF">SAMN05216389_11497</name>
</gene>
<feature type="region of interest" description="Disordered" evidence="1">
    <location>
        <begin position="76"/>
        <end position="98"/>
    </location>
</feature>